<gene>
    <name evidence="1" type="ORF">MNBD_PLANCTO03-1990</name>
</gene>
<name>A0A3B1E4W7_9ZZZZ</name>
<dbReference type="EMBL" id="UOGK01000484">
    <property type="protein sequence ID" value="VAX41055.1"/>
    <property type="molecule type" value="Genomic_DNA"/>
</dbReference>
<evidence type="ECO:0000313" key="1">
    <source>
        <dbReference type="EMBL" id="VAX41055.1"/>
    </source>
</evidence>
<reference evidence="1" key="1">
    <citation type="submission" date="2018-06" db="EMBL/GenBank/DDBJ databases">
        <authorList>
            <person name="Zhirakovskaya E."/>
        </authorList>
    </citation>
    <scope>NUCLEOTIDE SEQUENCE</scope>
</reference>
<proteinExistence type="predicted"/>
<organism evidence="1">
    <name type="scientific">hydrothermal vent metagenome</name>
    <dbReference type="NCBI Taxonomy" id="652676"/>
    <lineage>
        <taxon>unclassified sequences</taxon>
        <taxon>metagenomes</taxon>
        <taxon>ecological metagenomes</taxon>
    </lineage>
</organism>
<accession>A0A3B1E4W7</accession>
<protein>
    <submittedName>
        <fullName evidence="1">Uncharacterized protein</fullName>
    </submittedName>
</protein>
<dbReference type="AlphaFoldDB" id="A0A3B1E4W7"/>
<feature type="non-terminal residue" evidence="1">
    <location>
        <position position="108"/>
    </location>
</feature>
<sequence>MFGLPGCLYWSVVRERLWSVIARRATAAVYRRSRRAQAARTKTTWLIDTHGLLPEPRLEEQLAVHLADRLPGFLIRLLGTRGCRMLAWFLAVPLRLVGRLMGLGPIRR</sequence>